<dbReference type="AlphaFoldDB" id="A0A5C6FLH7"/>
<comment type="caution">
    <text evidence="1">The sequence shown here is derived from an EMBL/GenBank/DDBJ whole genome shotgun (WGS) entry which is preliminary data.</text>
</comment>
<sequence length="103" mass="11802">MPMHDCQYFDFLSLDPEYDNKRKAFDRTDSSLAVLQSKLLRVAFDPIDHLLQFVNQVVPKAFNFGLIPITRFGQITFCLVDEEGKAVRPSRRSSLYTSAASVR</sequence>
<organism evidence="1 2">
    <name type="scientific">Crateriforma conspicua</name>
    <dbReference type="NCBI Taxonomy" id="2527996"/>
    <lineage>
        <taxon>Bacteria</taxon>
        <taxon>Pseudomonadati</taxon>
        <taxon>Planctomycetota</taxon>
        <taxon>Planctomycetia</taxon>
        <taxon>Planctomycetales</taxon>
        <taxon>Planctomycetaceae</taxon>
        <taxon>Crateriforma</taxon>
    </lineage>
</organism>
<dbReference type="Proteomes" id="UP000316476">
    <property type="component" value="Unassembled WGS sequence"/>
</dbReference>
<gene>
    <name evidence="1" type="ORF">V7x_40180</name>
</gene>
<proteinExistence type="predicted"/>
<evidence type="ECO:0000313" key="1">
    <source>
        <dbReference type="EMBL" id="TWU62289.1"/>
    </source>
</evidence>
<name>A0A5C6FLH7_9PLAN</name>
<dbReference type="EMBL" id="SJPZ01000002">
    <property type="protein sequence ID" value="TWU62289.1"/>
    <property type="molecule type" value="Genomic_DNA"/>
</dbReference>
<evidence type="ECO:0000313" key="2">
    <source>
        <dbReference type="Proteomes" id="UP000316476"/>
    </source>
</evidence>
<accession>A0A5C6FLH7</accession>
<reference evidence="1 2" key="1">
    <citation type="submission" date="2019-02" db="EMBL/GenBank/DDBJ databases">
        <title>Deep-cultivation of Planctomycetes and their phenomic and genomic characterization uncovers novel biology.</title>
        <authorList>
            <person name="Wiegand S."/>
            <person name="Jogler M."/>
            <person name="Boedeker C."/>
            <person name="Pinto D."/>
            <person name="Vollmers J."/>
            <person name="Rivas-Marin E."/>
            <person name="Kohn T."/>
            <person name="Peeters S.H."/>
            <person name="Heuer A."/>
            <person name="Rast P."/>
            <person name="Oberbeckmann S."/>
            <person name="Bunk B."/>
            <person name="Jeske O."/>
            <person name="Meyerdierks A."/>
            <person name="Storesund J.E."/>
            <person name="Kallscheuer N."/>
            <person name="Luecker S."/>
            <person name="Lage O.M."/>
            <person name="Pohl T."/>
            <person name="Merkel B.J."/>
            <person name="Hornburger P."/>
            <person name="Mueller R.-W."/>
            <person name="Bruemmer F."/>
            <person name="Labrenz M."/>
            <person name="Spormann A.M."/>
            <person name="Op Den Camp H."/>
            <person name="Overmann J."/>
            <person name="Amann R."/>
            <person name="Jetten M.S.M."/>
            <person name="Mascher T."/>
            <person name="Medema M.H."/>
            <person name="Devos D.P."/>
            <person name="Kaster A.-K."/>
            <person name="Ovreas L."/>
            <person name="Rohde M."/>
            <person name="Galperin M.Y."/>
            <person name="Jogler C."/>
        </authorList>
    </citation>
    <scope>NUCLEOTIDE SEQUENCE [LARGE SCALE GENOMIC DNA]</scope>
    <source>
        <strain evidence="1 2">V7</strain>
    </source>
</reference>
<protein>
    <submittedName>
        <fullName evidence="1">Uncharacterized protein</fullName>
    </submittedName>
</protein>